<feature type="transmembrane region" description="Helical" evidence="11">
    <location>
        <begin position="1380"/>
        <end position="1410"/>
    </location>
</feature>
<protein>
    <recommendedName>
        <fullName evidence="12">ABC transporter domain-containing protein</fullName>
    </recommendedName>
</protein>
<keyword evidence="14" id="KW-1185">Reference proteome</keyword>
<keyword evidence="9 11" id="KW-0472">Membrane</keyword>
<evidence type="ECO:0000256" key="1">
    <source>
        <dbReference type="ARBA" id="ARBA00004141"/>
    </source>
</evidence>
<comment type="caution">
    <text evidence="13">The sequence shown here is derived from an EMBL/GenBank/DDBJ whole genome shotgun (WGS) entry which is preliminary data.</text>
</comment>
<feature type="transmembrane region" description="Helical" evidence="11">
    <location>
        <begin position="616"/>
        <end position="637"/>
    </location>
</feature>
<evidence type="ECO:0000256" key="4">
    <source>
        <dbReference type="ARBA" id="ARBA00022692"/>
    </source>
</evidence>
<dbReference type="FunFam" id="3.40.50.300:FF:003116">
    <property type="entry name" value="Predicted protein"/>
    <property type="match status" value="1"/>
</dbReference>
<dbReference type="InterPro" id="IPR003593">
    <property type="entry name" value="AAA+_ATPase"/>
</dbReference>
<dbReference type="InterPro" id="IPR034003">
    <property type="entry name" value="ABCG_PDR_2"/>
</dbReference>
<feature type="transmembrane region" description="Helical" evidence="11">
    <location>
        <begin position="728"/>
        <end position="750"/>
    </location>
</feature>
<dbReference type="Gene3D" id="3.40.50.300">
    <property type="entry name" value="P-loop containing nucleotide triphosphate hydrolases"/>
    <property type="match status" value="2"/>
</dbReference>
<feature type="transmembrane region" description="Helical" evidence="11">
    <location>
        <begin position="1422"/>
        <end position="1442"/>
    </location>
</feature>
<evidence type="ECO:0000256" key="9">
    <source>
        <dbReference type="ARBA" id="ARBA00023136"/>
    </source>
</evidence>
<dbReference type="EMBL" id="JAEHOD010000013">
    <property type="protein sequence ID" value="KAG2449767.1"/>
    <property type="molecule type" value="Genomic_DNA"/>
</dbReference>
<evidence type="ECO:0000256" key="10">
    <source>
        <dbReference type="SAM" id="MobiDB-lite"/>
    </source>
</evidence>
<name>A0A836B796_9CHLO</name>
<feature type="domain" description="ABC transporter" evidence="12">
    <location>
        <begin position="69"/>
        <end position="395"/>
    </location>
</feature>
<dbReference type="SMART" id="SM00382">
    <property type="entry name" value="AAA"/>
    <property type="match status" value="2"/>
</dbReference>
<evidence type="ECO:0000256" key="2">
    <source>
        <dbReference type="ARBA" id="ARBA00006012"/>
    </source>
</evidence>
<dbReference type="PROSITE" id="PS00211">
    <property type="entry name" value="ABC_TRANSPORTER_1"/>
    <property type="match status" value="1"/>
</dbReference>
<feature type="transmembrane region" description="Helical" evidence="11">
    <location>
        <begin position="1536"/>
        <end position="1556"/>
    </location>
</feature>
<feature type="compositionally biased region" description="Polar residues" evidence="10">
    <location>
        <begin position="817"/>
        <end position="826"/>
    </location>
</feature>
<evidence type="ECO:0000256" key="6">
    <source>
        <dbReference type="ARBA" id="ARBA00022741"/>
    </source>
</evidence>
<dbReference type="Pfam" id="PF08370">
    <property type="entry name" value="PDR_assoc"/>
    <property type="match status" value="1"/>
</dbReference>
<evidence type="ECO:0000256" key="7">
    <source>
        <dbReference type="ARBA" id="ARBA00022840"/>
    </source>
</evidence>
<dbReference type="InterPro" id="IPR013581">
    <property type="entry name" value="PDR_assoc"/>
</dbReference>
<feature type="transmembrane region" description="Helical" evidence="11">
    <location>
        <begin position="502"/>
        <end position="523"/>
    </location>
</feature>
<dbReference type="OrthoDB" id="66620at2759"/>
<keyword evidence="7" id="KW-0067">ATP-binding</keyword>
<dbReference type="CDD" id="cd03232">
    <property type="entry name" value="ABCG_PDR_domain2"/>
    <property type="match status" value="1"/>
</dbReference>
<feature type="transmembrane region" description="Helical" evidence="11">
    <location>
        <begin position="1304"/>
        <end position="1326"/>
    </location>
</feature>
<dbReference type="GO" id="GO:0016020">
    <property type="term" value="C:membrane"/>
    <property type="evidence" value="ECO:0007669"/>
    <property type="project" value="UniProtKB-SubCell"/>
</dbReference>
<dbReference type="InterPro" id="IPR017871">
    <property type="entry name" value="ABC_transporter-like_CS"/>
</dbReference>
<evidence type="ECO:0000256" key="3">
    <source>
        <dbReference type="ARBA" id="ARBA00022448"/>
    </source>
</evidence>
<dbReference type="PANTHER" id="PTHR19241">
    <property type="entry name" value="ATP-BINDING CASSETTE TRANSPORTER"/>
    <property type="match status" value="1"/>
</dbReference>
<reference evidence="13" key="1">
    <citation type="journal article" date="2020" name="bioRxiv">
        <title>Comparative genomics of Chlamydomonas.</title>
        <authorList>
            <person name="Craig R.J."/>
            <person name="Hasan A.R."/>
            <person name="Ness R.W."/>
            <person name="Keightley P.D."/>
        </authorList>
    </citation>
    <scope>NUCLEOTIDE SEQUENCE</scope>
    <source>
        <strain evidence="13">CCAP 11/173</strain>
    </source>
</reference>
<dbReference type="InterPro" id="IPR003439">
    <property type="entry name" value="ABC_transporter-like_ATP-bd"/>
</dbReference>
<dbReference type="GO" id="GO:0016887">
    <property type="term" value="F:ATP hydrolysis activity"/>
    <property type="evidence" value="ECO:0007669"/>
    <property type="project" value="InterPro"/>
</dbReference>
<accession>A0A836B796</accession>
<evidence type="ECO:0000313" key="13">
    <source>
        <dbReference type="EMBL" id="KAG2449767.1"/>
    </source>
</evidence>
<dbReference type="InterPro" id="IPR027417">
    <property type="entry name" value="P-loop_NTPase"/>
</dbReference>
<comment type="subcellular location">
    <subcellularLocation>
        <location evidence="1">Membrane</location>
        <topology evidence="1">Multi-pass membrane protein</topology>
    </subcellularLocation>
</comment>
<feature type="region of interest" description="Disordered" evidence="10">
    <location>
        <begin position="800"/>
        <end position="826"/>
    </location>
</feature>
<gene>
    <name evidence="13" type="ORF">HYH02_005292</name>
</gene>
<keyword evidence="5" id="KW-0677">Repeat</keyword>
<feature type="transmembrane region" description="Helical" evidence="11">
    <location>
        <begin position="591"/>
        <end position="610"/>
    </location>
</feature>
<feature type="domain" description="ABC transporter" evidence="12">
    <location>
        <begin position="932"/>
        <end position="1190"/>
    </location>
</feature>
<keyword evidence="6" id="KW-0547">Nucleotide-binding</keyword>
<sequence length="1564" mass="168428">MSLTTAEPQAADAPPRRLGSAQKRTAASRAELQQALDDATGGDARNTLLYQKMDARMKRVGLTMPGVEVRWQDLRVEVEAKPSKADQAKAAPLCGLGSGKPRRVILDAGSGVLPPGRMTLLLGPPGGGRSTFLKALCGQLIPATAGPSLAGAASACLGGSEGGVPVRARGHMRQYGTVSYNGLPVHGAPPAFEVARVATYVSQIENHLPELTVAETLTFAAKCQGSGLAHRLSEVLHAREVAAGLDEHDPDMEHLEQLFTGPQAAEATAQHVARMLGIDHVMDTVVGNEMIKGISGGQKRRVTFGEMIVGMANVMMLDEVSNGLDAAAVLGIVQGLRAAAEYNNVTIMATLLQPAPEVVACFHDVILISQGVVAYHGPTDQFLPFLAGLGLAPALDSGQELADFAQEVLASPADQRKYRVRSPHGPPPLWEGKKWLSPRSMRKAFLESEPGLAMAKQVAAPAYSHELQSLVLHTAARSSREVAATWREVLLREARLMYRTPVLFFAGLSQMVFVGFLLATAFVNLPKQSFDDANLLLSVLFFSIVTIYMAGFNLGPVYCQRLPVFYKQRDHRFYSPLSYSISTTLVRIPELLLQSTILSLLIYFSVGFAMEPGRFFIFWFNMFLTGFNSVTTFQFFGAIARDEVAVQGLGAIFMMGNVLVSGFPIARPSIPGWWIWVYWLCPMSWTIRSMGVSELSSNEWVPADPSDPGGPTIGEATLAARGFFTEWMWVWIGIGYVGGLSLLMMLFQVLSLTYVGPLRRSSNHEHDHELEEAAVAEGAAGTPTPAASVYPGEGVSMEQALGGNGHTAYTSRGKDTGSPTSNSSTAVAVGEHRAIEMAAPAVAAAAAHAPLPGRVPGSSYNGIAEAPGSLAPPTGTGPVAESTLAPHKGAPDPPGTGHVGFAHGMAEAAAGPGSGAGGGMPSSLLPFTPVSMSFRDVSYWVPHPKEQGQELQLLDRVAGCFRPGVLTSLMGASGAGKTTLMDVLAGRKTGGRVEGRQLINGKPKRMSVFARIMGYVEQVDVHNPEATVEEALAFSARLRVGSAALMHPRDGSGLRGADALRAYLAAMMEVVELTPLAGKRIGSGGARGGLSTEARKRLTIAVELVANPAIIFMDEPTTGLDARAAVMVMRAVRNTAATGRTVVCTIHQPNREIMDGFDEMLLLKPGGRTIFFGALGPRQAYLVDYFTNLLPGIPKYEEQMNPAAWMLEVTAPSAETAGGVDFADLFERSELAKTADALIDSCSVPPPADVEAGAGAAAKAHADGDDDDGAAEAKRVAAARYAEPYPSQLMLLLRRAFTSQCRNIAYNGTRFAVALGLALLLGSLYWNRGMKRDTVLGVMDIMGIMYAATLNVPMTNMLVVMPLVHGERAVYYRERSSGMYAGWMFAAAQGIAELPFLFVESILYVVVVYCMVQFEFNSVKALWFWLFQWLGLMLFTFMGIGMTNITPVVPAASAISGFLILMWNLFCGFLIVANNIKPWYIWAYYVNPAQWIIYGCVVTQMGDLTDQYITTYEGQTMSISAYIQDMFSYNYDMRGWIVLILFGFIIVFRLFAYYGLTFMNFQKR</sequence>
<dbReference type="Pfam" id="PF01061">
    <property type="entry name" value="ABC2_membrane"/>
    <property type="match status" value="2"/>
</dbReference>
<feature type="transmembrane region" description="Helical" evidence="11">
    <location>
        <begin position="1448"/>
        <end position="1472"/>
    </location>
</feature>
<keyword evidence="3" id="KW-0813">Transport</keyword>
<feature type="region of interest" description="Disordered" evidence="10">
    <location>
        <begin position="864"/>
        <end position="901"/>
    </location>
</feature>
<evidence type="ECO:0000259" key="12">
    <source>
        <dbReference type="PROSITE" id="PS50893"/>
    </source>
</evidence>
<feature type="transmembrane region" description="Helical" evidence="11">
    <location>
        <begin position="1338"/>
        <end position="1360"/>
    </location>
</feature>
<evidence type="ECO:0000256" key="5">
    <source>
        <dbReference type="ARBA" id="ARBA00022737"/>
    </source>
</evidence>
<dbReference type="GO" id="GO:0071944">
    <property type="term" value="C:cell periphery"/>
    <property type="evidence" value="ECO:0007669"/>
    <property type="project" value="UniProtKB-ARBA"/>
</dbReference>
<feature type="transmembrane region" description="Helical" evidence="11">
    <location>
        <begin position="535"/>
        <end position="559"/>
    </location>
</feature>
<proteinExistence type="inferred from homology"/>
<dbReference type="InterPro" id="IPR013525">
    <property type="entry name" value="ABC2_TM"/>
</dbReference>
<evidence type="ECO:0000313" key="14">
    <source>
        <dbReference type="Proteomes" id="UP000613740"/>
    </source>
</evidence>
<evidence type="ECO:0000256" key="11">
    <source>
        <dbReference type="SAM" id="Phobius"/>
    </source>
</evidence>
<feature type="region of interest" description="Disordered" evidence="10">
    <location>
        <begin position="1"/>
        <end position="26"/>
    </location>
</feature>
<evidence type="ECO:0000256" key="8">
    <source>
        <dbReference type="ARBA" id="ARBA00022989"/>
    </source>
</evidence>
<organism evidence="13 14">
    <name type="scientific">Chlamydomonas schloesseri</name>
    <dbReference type="NCBI Taxonomy" id="2026947"/>
    <lineage>
        <taxon>Eukaryota</taxon>
        <taxon>Viridiplantae</taxon>
        <taxon>Chlorophyta</taxon>
        <taxon>core chlorophytes</taxon>
        <taxon>Chlorophyceae</taxon>
        <taxon>CS clade</taxon>
        <taxon>Chlamydomonadales</taxon>
        <taxon>Chlamydomonadaceae</taxon>
        <taxon>Chlamydomonas</taxon>
    </lineage>
</organism>
<comment type="similarity">
    <text evidence="2">Belongs to the ABC transporter superfamily. ABCG family. PDR (TC 3.A.1.205) subfamily.</text>
</comment>
<keyword evidence="4 11" id="KW-0812">Transmembrane</keyword>
<dbReference type="SUPFAM" id="SSF52540">
    <property type="entry name" value="P-loop containing nucleoside triphosphate hydrolases"/>
    <property type="match status" value="2"/>
</dbReference>
<dbReference type="Pfam" id="PF00005">
    <property type="entry name" value="ABC_tran"/>
    <property type="match status" value="2"/>
</dbReference>
<dbReference type="Proteomes" id="UP000613740">
    <property type="component" value="Unassembled WGS sequence"/>
</dbReference>
<keyword evidence="8 11" id="KW-1133">Transmembrane helix</keyword>
<dbReference type="GO" id="GO:0140359">
    <property type="term" value="F:ABC-type transporter activity"/>
    <property type="evidence" value="ECO:0007669"/>
    <property type="project" value="InterPro"/>
</dbReference>
<dbReference type="GO" id="GO:0005524">
    <property type="term" value="F:ATP binding"/>
    <property type="evidence" value="ECO:0007669"/>
    <property type="project" value="UniProtKB-KW"/>
</dbReference>
<dbReference type="PROSITE" id="PS50893">
    <property type="entry name" value="ABC_TRANSPORTER_2"/>
    <property type="match status" value="2"/>
</dbReference>
<feature type="transmembrane region" description="Helical" evidence="11">
    <location>
        <begin position="1479"/>
        <end position="1501"/>
    </location>
</feature>